<dbReference type="AlphaFoldDB" id="A0A4Z2FIR0"/>
<comment type="caution">
    <text evidence="1">The sequence shown here is derived from an EMBL/GenBank/DDBJ whole genome shotgun (WGS) entry which is preliminary data.</text>
</comment>
<dbReference type="Proteomes" id="UP000314294">
    <property type="component" value="Unassembled WGS sequence"/>
</dbReference>
<evidence type="ECO:0000313" key="1">
    <source>
        <dbReference type="EMBL" id="TNN41049.1"/>
    </source>
</evidence>
<protein>
    <submittedName>
        <fullName evidence="1">Uncharacterized protein</fullName>
    </submittedName>
</protein>
<proteinExistence type="predicted"/>
<reference evidence="1 2" key="1">
    <citation type="submission" date="2019-03" db="EMBL/GenBank/DDBJ databases">
        <title>First draft genome of Liparis tanakae, snailfish: a comprehensive survey of snailfish specific genes.</title>
        <authorList>
            <person name="Kim W."/>
            <person name="Song I."/>
            <person name="Jeong J.-H."/>
            <person name="Kim D."/>
            <person name="Kim S."/>
            <person name="Ryu S."/>
            <person name="Song J.Y."/>
            <person name="Lee S.K."/>
        </authorList>
    </citation>
    <scope>NUCLEOTIDE SEQUENCE [LARGE SCALE GENOMIC DNA]</scope>
    <source>
        <tissue evidence="1">Muscle</tissue>
    </source>
</reference>
<dbReference type="EMBL" id="SRLO01001139">
    <property type="protein sequence ID" value="TNN41049.1"/>
    <property type="molecule type" value="Genomic_DNA"/>
</dbReference>
<keyword evidence="2" id="KW-1185">Reference proteome</keyword>
<gene>
    <name evidence="1" type="ORF">EYF80_048786</name>
</gene>
<evidence type="ECO:0000313" key="2">
    <source>
        <dbReference type="Proteomes" id="UP000314294"/>
    </source>
</evidence>
<accession>A0A4Z2FIR0</accession>
<organism evidence="1 2">
    <name type="scientific">Liparis tanakae</name>
    <name type="common">Tanaka's snailfish</name>
    <dbReference type="NCBI Taxonomy" id="230148"/>
    <lineage>
        <taxon>Eukaryota</taxon>
        <taxon>Metazoa</taxon>
        <taxon>Chordata</taxon>
        <taxon>Craniata</taxon>
        <taxon>Vertebrata</taxon>
        <taxon>Euteleostomi</taxon>
        <taxon>Actinopterygii</taxon>
        <taxon>Neopterygii</taxon>
        <taxon>Teleostei</taxon>
        <taxon>Neoteleostei</taxon>
        <taxon>Acanthomorphata</taxon>
        <taxon>Eupercaria</taxon>
        <taxon>Perciformes</taxon>
        <taxon>Cottioidei</taxon>
        <taxon>Cottales</taxon>
        <taxon>Liparidae</taxon>
        <taxon>Liparis</taxon>
    </lineage>
</organism>
<sequence>METVDRVSAFIWGLFDKYLVHMMHRRASGGARSRWHSVSVGGAMFVQQAEITTSFITMKRKSSSFHPETGASVLGVRLFSSFANCW</sequence>
<name>A0A4Z2FIR0_9TELE</name>